<keyword evidence="1" id="KW-0472">Membrane</keyword>
<dbReference type="InterPro" id="IPR013491">
    <property type="entry name" value="Tape_meas_N"/>
</dbReference>
<feature type="transmembrane region" description="Helical" evidence="1">
    <location>
        <begin position="411"/>
        <end position="433"/>
    </location>
</feature>
<dbReference type="KEGG" id="hsw:Hsw_3335"/>
<dbReference type="EMBL" id="CP007145">
    <property type="protein sequence ID" value="AHJ98930.1"/>
    <property type="molecule type" value="Genomic_DNA"/>
</dbReference>
<keyword evidence="1" id="KW-1133">Transmembrane helix</keyword>
<feature type="transmembrane region" description="Helical" evidence="1">
    <location>
        <begin position="374"/>
        <end position="399"/>
    </location>
</feature>
<keyword evidence="1" id="KW-0812">Transmembrane</keyword>
<dbReference type="OrthoDB" id="1050541at2"/>
<accession>W8FB93</accession>
<protein>
    <recommendedName>
        <fullName evidence="2">Tape measure protein N-terminal domain-containing protein</fullName>
    </recommendedName>
</protein>
<sequence length="593" mass="62026">MANLLSYTLQLKDLFTSPLRKAGAVGESAINRVSRAVQNVQSKAGGMGSAVAAANGKIARSSSQAVTAVTSLEIKLNSLKQQRNISMNLGDIARANRAIEETERKLERLENHGRRGGGGGGMGMGLLGGVALAGAVAFGGMDMVRDTAQLTGMDNAIKFASGSAAEGAKNLRFLEQTSDRLGVSLLASKEGFRTLTGSMMGTKLQGEGTRTIFEDVAVATNVMGLDGENSKGVYLALGQIMSKGKVQAEELRGQIGERIPGAFKIAADAMGMTQAQLNKTMDDGKLMSEDFLPKFSAQLRKVFGPGLAQAMNALPAQIARFDNEWLKTKTVLVEAALPAVTEIMVTLRGLMEVVRAGTRFVQEHATAFKTIGAVLLPIVASVLAYTAYVRTAAIVTGLWTTAQLLLNGAMILNPIGLIVAGIVALGAAVMYCWNRFEGFRGFIYGFAFGAMELFKGLGNVIAGAFTLNPAQLARGVNQLMSINQKYRQGYDRGVGTKLAGSMGEFFGGPTPDQALAGGGTKGGAADVGLSKAKGKGSGATGAGRGVTNITINIQQLGQTTIHTSSVREGVQEQKEAVRTALLSVLNDANAMTT</sequence>
<dbReference type="eggNOG" id="COG3941">
    <property type="taxonomic scope" value="Bacteria"/>
</dbReference>
<evidence type="ECO:0000259" key="2">
    <source>
        <dbReference type="Pfam" id="PF20155"/>
    </source>
</evidence>
<dbReference type="NCBIfam" id="TIGR02675">
    <property type="entry name" value="tape_meas_nterm"/>
    <property type="match status" value="1"/>
</dbReference>
<gene>
    <name evidence="3" type="ORF">Hsw_3335</name>
</gene>
<dbReference type="AlphaFoldDB" id="W8FB93"/>
<feature type="domain" description="Tape measure protein N-terminal" evidence="2">
    <location>
        <begin position="148"/>
        <end position="327"/>
    </location>
</feature>
<dbReference type="RefSeq" id="WP_044003031.1">
    <property type="nucleotide sequence ID" value="NZ_CP007145.1"/>
</dbReference>
<proteinExistence type="predicted"/>
<evidence type="ECO:0000256" key="1">
    <source>
        <dbReference type="SAM" id="Phobius"/>
    </source>
</evidence>
<name>W8FB93_9BACT</name>
<dbReference type="PATRIC" id="fig|1227739.3.peg.3501"/>
<keyword evidence="4" id="KW-1185">Reference proteome</keyword>
<dbReference type="Pfam" id="PF20155">
    <property type="entry name" value="TMP_3"/>
    <property type="match status" value="1"/>
</dbReference>
<dbReference type="Proteomes" id="UP000019423">
    <property type="component" value="Chromosome"/>
</dbReference>
<dbReference type="HOGENOM" id="CLU_459888_0_0_10"/>
<dbReference type="STRING" id="1227739.Hsw_3335"/>
<organism evidence="3 4">
    <name type="scientific">Hymenobacter swuensis DY53</name>
    <dbReference type="NCBI Taxonomy" id="1227739"/>
    <lineage>
        <taxon>Bacteria</taxon>
        <taxon>Pseudomonadati</taxon>
        <taxon>Bacteroidota</taxon>
        <taxon>Cytophagia</taxon>
        <taxon>Cytophagales</taxon>
        <taxon>Hymenobacteraceae</taxon>
        <taxon>Hymenobacter</taxon>
    </lineage>
</organism>
<evidence type="ECO:0000313" key="4">
    <source>
        <dbReference type="Proteomes" id="UP000019423"/>
    </source>
</evidence>
<evidence type="ECO:0000313" key="3">
    <source>
        <dbReference type="EMBL" id="AHJ98930.1"/>
    </source>
</evidence>
<reference evidence="3 4" key="1">
    <citation type="submission" date="2014-01" db="EMBL/GenBank/DDBJ databases">
        <title>Complete genome sequence of ionizing-radiation resistance bacterium Hymenobacter swuensis DY53.</title>
        <authorList>
            <person name="Jung J.-H."/>
            <person name="Jeong S.-W."/>
            <person name="Joe M.-H."/>
            <person name="Cho y.-j."/>
            <person name="Kim M.-K."/>
            <person name="Lim S.-Y."/>
        </authorList>
    </citation>
    <scope>NUCLEOTIDE SEQUENCE [LARGE SCALE GENOMIC DNA]</scope>
    <source>
        <strain evidence="3 4">DY53</strain>
    </source>
</reference>